<proteinExistence type="predicted"/>
<dbReference type="PANTHER" id="PTHR33840">
    <property type="match status" value="1"/>
</dbReference>
<evidence type="ECO:0000259" key="1">
    <source>
        <dbReference type="Pfam" id="PF09994"/>
    </source>
</evidence>
<evidence type="ECO:0000313" key="2">
    <source>
        <dbReference type="EMBL" id="KAK5092677.1"/>
    </source>
</evidence>
<dbReference type="Pfam" id="PF09994">
    <property type="entry name" value="T6SS_Tle1-like_cat"/>
    <property type="match status" value="1"/>
</dbReference>
<feature type="domain" description="T6SS Phospholipase effector Tle1-like catalytic" evidence="1">
    <location>
        <begin position="7"/>
        <end position="304"/>
    </location>
</feature>
<dbReference type="Proteomes" id="UP001345013">
    <property type="component" value="Unassembled WGS sequence"/>
</dbReference>
<keyword evidence="3" id="KW-1185">Reference proteome</keyword>
<comment type="caution">
    <text evidence="2">The sequence shown here is derived from an EMBL/GenBank/DDBJ whole genome shotgun (WGS) entry which is preliminary data.</text>
</comment>
<name>A0ABR0KAH9_9EURO</name>
<evidence type="ECO:0000313" key="3">
    <source>
        <dbReference type="Proteomes" id="UP001345013"/>
    </source>
</evidence>
<sequence>MAAKTYKRLIVACDGTWVNSDNGFVRDSWLPWKTEGKLATSSNVTRLTRALLSKSTDGIQQIVYYQGGLGSQNNWWSYLFGGYLGEGISENIREAYAFLCNNCEDGDEIILVGFSRGAFTARSIGGLISSVGLLTKHGLGAFYPIFKDWENQTTPNHKQYESAAWPIEGRPSIKDGGPYLRELVKNNLTRPKIPIKAIGVFDTVGSLGVPTIKIGGFTLFKDSTHEYAFVNTAVAPNIEHAYQALALDEQRTPFSPTIWESPDPSQSSLKVLKQTWFPGVHTSIGGGYKDTSISDITLAWMVTQLSAHLSFDPKYVAVQREQNERFYESRQPPVPVRSWAMGLIKRSDGGLLNTLMGRGARTLGEYRATDPDTGEVTDHKLIKTCEFIHPSVRYRRDQHGTGISKDEKDYVGSGSYQPLALEGFTYAAAGSDEASEVGGKEWKEYAKWYVKRPSGEVTYIVEDQIEDGTAEMVLLKGWPGVEAKLGSDNLS</sequence>
<dbReference type="EMBL" id="JAVRRG010000054">
    <property type="protein sequence ID" value="KAK5092677.1"/>
    <property type="molecule type" value="Genomic_DNA"/>
</dbReference>
<accession>A0ABR0KAH9</accession>
<dbReference type="InterPro" id="IPR018712">
    <property type="entry name" value="Tle1-like_cat"/>
</dbReference>
<dbReference type="SUPFAM" id="SSF53474">
    <property type="entry name" value="alpha/beta-Hydrolases"/>
    <property type="match status" value="1"/>
</dbReference>
<dbReference type="InterPro" id="IPR029058">
    <property type="entry name" value="AB_hydrolase_fold"/>
</dbReference>
<organism evidence="2 3">
    <name type="scientific">Lithohypha guttulata</name>
    <dbReference type="NCBI Taxonomy" id="1690604"/>
    <lineage>
        <taxon>Eukaryota</taxon>
        <taxon>Fungi</taxon>
        <taxon>Dikarya</taxon>
        <taxon>Ascomycota</taxon>
        <taxon>Pezizomycotina</taxon>
        <taxon>Eurotiomycetes</taxon>
        <taxon>Chaetothyriomycetidae</taxon>
        <taxon>Chaetothyriales</taxon>
        <taxon>Trichomeriaceae</taxon>
        <taxon>Lithohypha</taxon>
    </lineage>
</organism>
<dbReference type="PANTHER" id="PTHR33840:SF1">
    <property type="entry name" value="TLE1 PHOSPHOLIPASE DOMAIN-CONTAINING PROTEIN"/>
    <property type="match status" value="1"/>
</dbReference>
<gene>
    <name evidence="2" type="ORF">LTR24_005013</name>
</gene>
<reference evidence="2 3" key="1">
    <citation type="submission" date="2023-08" db="EMBL/GenBank/DDBJ databases">
        <title>Black Yeasts Isolated from many extreme environments.</title>
        <authorList>
            <person name="Coleine C."/>
            <person name="Stajich J.E."/>
            <person name="Selbmann L."/>
        </authorList>
    </citation>
    <scope>NUCLEOTIDE SEQUENCE [LARGE SCALE GENOMIC DNA]</scope>
    <source>
        <strain evidence="2 3">CCFEE 5885</strain>
    </source>
</reference>
<protein>
    <recommendedName>
        <fullName evidence="1">T6SS Phospholipase effector Tle1-like catalytic domain-containing protein</fullName>
    </recommendedName>
</protein>